<dbReference type="Proteomes" id="UP001372338">
    <property type="component" value="Unassembled WGS sequence"/>
</dbReference>
<dbReference type="CDD" id="cd20071">
    <property type="entry name" value="SET_SMYD"/>
    <property type="match status" value="1"/>
</dbReference>
<accession>A0AAN9HSD1</accession>
<keyword evidence="3" id="KW-1185">Reference proteome</keyword>
<dbReference type="Gene3D" id="2.170.270.10">
    <property type="entry name" value="SET domain"/>
    <property type="match status" value="1"/>
</dbReference>
<organism evidence="2 3">
    <name type="scientific">Crotalaria pallida</name>
    <name type="common">Smooth rattlebox</name>
    <name type="synonym">Crotalaria striata</name>
    <dbReference type="NCBI Taxonomy" id="3830"/>
    <lineage>
        <taxon>Eukaryota</taxon>
        <taxon>Viridiplantae</taxon>
        <taxon>Streptophyta</taxon>
        <taxon>Embryophyta</taxon>
        <taxon>Tracheophyta</taxon>
        <taxon>Spermatophyta</taxon>
        <taxon>Magnoliopsida</taxon>
        <taxon>eudicotyledons</taxon>
        <taxon>Gunneridae</taxon>
        <taxon>Pentapetalae</taxon>
        <taxon>rosids</taxon>
        <taxon>fabids</taxon>
        <taxon>Fabales</taxon>
        <taxon>Fabaceae</taxon>
        <taxon>Papilionoideae</taxon>
        <taxon>50 kb inversion clade</taxon>
        <taxon>genistoids sensu lato</taxon>
        <taxon>core genistoids</taxon>
        <taxon>Crotalarieae</taxon>
        <taxon>Crotalaria</taxon>
    </lineage>
</organism>
<gene>
    <name evidence="2" type="ORF">RIF29_36567</name>
</gene>
<evidence type="ECO:0000313" key="3">
    <source>
        <dbReference type="Proteomes" id="UP001372338"/>
    </source>
</evidence>
<name>A0AAN9HSD1_CROPI</name>
<dbReference type="SUPFAM" id="SSF82199">
    <property type="entry name" value="SET domain"/>
    <property type="match status" value="1"/>
</dbReference>
<dbReference type="AlphaFoldDB" id="A0AAN9HSD1"/>
<proteinExistence type="predicted"/>
<dbReference type="PANTHER" id="PTHR47420:SF2">
    <property type="entry name" value="HISTONE-LYSINE N-METHYLTRANSFERASE"/>
    <property type="match status" value="1"/>
</dbReference>
<comment type="caution">
    <text evidence="2">The sequence shown here is derived from an EMBL/GenBank/DDBJ whole genome shotgun (WGS) entry which is preliminary data.</text>
</comment>
<dbReference type="InterPro" id="IPR046341">
    <property type="entry name" value="SET_dom_sf"/>
</dbReference>
<dbReference type="InterPro" id="IPR001214">
    <property type="entry name" value="SET_dom"/>
</dbReference>
<evidence type="ECO:0000313" key="2">
    <source>
        <dbReference type="EMBL" id="KAK7252546.1"/>
    </source>
</evidence>
<sequence length="365" mass="41172">MADDSSSLLRIDHIAGKGRGLVAAQPLKAGQLVLRESPLIIYSASPLTPSAASSPPFPLCHHCFRLLPTSPPSNTPFPCPSCSHHHFCSHKCLSTALKTFHSSLVCQTLSHLRNSSLLQQQTSERQVQARFVVAAYNLVVMSPSEDLQTFLSLHGTPDDSILDAAKFLHSLISPLFPSHIHISVDITAQLLAKDRINSFCLMNPYSQDGPQRSIKAYAIYPKATMFNHDCIPNACRFDYYVDTADEEHNTHDMVIRMIQDVNKGREVCISYFRISRDYCTRKRILMEDYGFICECDRCKIEANWPHHDCQNYEEYSDLPHMRFLSKYVCDRKNCNGTLAPLPPKDNVPSNVLECNFCGNFKIDSD</sequence>
<feature type="domain" description="SET" evidence="1">
    <location>
        <begin position="4"/>
        <end position="272"/>
    </location>
</feature>
<dbReference type="PANTHER" id="PTHR47420">
    <property type="entry name" value="HISTONE-LYSINE N-METHYLTRANSFERASE ASHR2"/>
    <property type="match status" value="1"/>
</dbReference>
<dbReference type="Gene3D" id="6.10.140.2220">
    <property type="match status" value="1"/>
</dbReference>
<dbReference type="InterPro" id="IPR044238">
    <property type="entry name" value="ASHR2-like"/>
</dbReference>
<dbReference type="PROSITE" id="PS50280">
    <property type="entry name" value="SET"/>
    <property type="match status" value="1"/>
</dbReference>
<reference evidence="2 3" key="1">
    <citation type="submission" date="2024-01" db="EMBL/GenBank/DDBJ databases">
        <title>The genomes of 5 underutilized Papilionoideae crops provide insights into root nodulation and disease resistanc.</title>
        <authorList>
            <person name="Yuan L."/>
        </authorList>
    </citation>
    <scope>NUCLEOTIDE SEQUENCE [LARGE SCALE GENOMIC DNA]</scope>
    <source>
        <strain evidence="2">ZHUSHIDOU_FW_LH</strain>
        <tissue evidence="2">Leaf</tissue>
    </source>
</reference>
<dbReference type="SMART" id="SM00317">
    <property type="entry name" value="SET"/>
    <property type="match status" value="1"/>
</dbReference>
<dbReference type="Gene3D" id="1.10.220.160">
    <property type="match status" value="1"/>
</dbReference>
<evidence type="ECO:0000259" key="1">
    <source>
        <dbReference type="PROSITE" id="PS50280"/>
    </source>
</evidence>
<protein>
    <recommendedName>
        <fullName evidence="1">SET domain-containing protein</fullName>
    </recommendedName>
</protein>
<dbReference type="Pfam" id="PF00856">
    <property type="entry name" value="SET"/>
    <property type="match status" value="1"/>
</dbReference>
<dbReference type="EMBL" id="JAYWIO010000007">
    <property type="protein sequence ID" value="KAK7252546.1"/>
    <property type="molecule type" value="Genomic_DNA"/>
</dbReference>